<sequence length="162" mass="18697">MYITDNQALHLHLISNKDFLDLLRGEFKENEVEEIIKYCKDITGDYLDVMDQFYDWIADLDSDTNILTIGWDSNNWGPGGSDFISFNLVFGLVKMSSSDYEDEHIEIFDKENFSPWGIEDLMNDFIEIDSEIYSEKELLGIAESMGIDKNTALTINGKEIIR</sequence>
<gene>
    <name evidence="1" type="ORF">GJ691_00370</name>
</gene>
<evidence type="ECO:0000313" key="2">
    <source>
        <dbReference type="Proteomes" id="UP000443153"/>
    </source>
</evidence>
<name>A0A6I2MMV7_9FLAO</name>
<accession>A0A6I2MMV7</accession>
<reference evidence="1 2" key="1">
    <citation type="submission" date="2019-11" db="EMBL/GenBank/DDBJ databases">
        <title>Maribacter lutea sp. nov., a marine bacterium isolated from intertidal sand.</title>
        <authorList>
            <person name="Liu A."/>
        </authorList>
    </citation>
    <scope>NUCLEOTIDE SEQUENCE [LARGE SCALE GENOMIC DNA]</scope>
    <source>
        <strain evidence="1 2">RZ05</strain>
    </source>
</reference>
<protein>
    <submittedName>
        <fullName evidence="1">Uncharacterized protein</fullName>
    </submittedName>
</protein>
<comment type="caution">
    <text evidence="1">The sequence shown here is derived from an EMBL/GenBank/DDBJ whole genome shotgun (WGS) entry which is preliminary data.</text>
</comment>
<dbReference type="EMBL" id="WKJH01000001">
    <property type="protein sequence ID" value="MRX62606.1"/>
    <property type="molecule type" value="Genomic_DNA"/>
</dbReference>
<organism evidence="1 2">
    <name type="scientific">Maribacter luteus</name>
    <dbReference type="NCBI Taxonomy" id="2594478"/>
    <lineage>
        <taxon>Bacteria</taxon>
        <taxon>Pseudomonadati</taxon>
        <taxon>Bacteroidota</taxon>
        <taxon>Flavobacteriia</taxon>
        <taxon>Flavobacteriales</taxon>
        <taxon>Flavobacteriaceae</taxon>
        <taxon>Maribacter</taxon>
    </lineage>
</organism>
<dbReference type="RefSeq" id="WP_154362621.1">
    <property type="nucleotide sequence ID" value="NZ_WKJH01000001.1"/>
</dbReference>
<dbReference type="AlphaFoldDB" id="A0A6I2MMV7"/>
<evidence type="ECO:0000313" key="1">
    <source>
        <dbReference type="EMBL" id="MRX62606.1"/>
    </source>
</evidence>
<proteinExistence type="predicted"/>
<dbReference type="Proteomes" id="UP000443153">
    <property type="component" value="Unassembled WGS sequence"/>
</dbReference>
<keyword evidence="2" id="KW-1185">Reference proteome</keyword>